<dbReference type="InterPro" id="IPR050903">
    <property type="entry name" value="Bact_Chemotaxis_MeTrfase"/>
</dbReference>
<dbReference type="AlphaFoldDB" id="A0A074M7N2"/>
<comment type="caution">
    <text evidence="8">The sequence shown here is derived from an EMBL/GenBank/DDBJ whole genome shotgun (WGS) entry which is preliminary data.</text>
</comment>
<keyword evidence="4 5" id="KW-0949">S-adenosyl-L-methionine</keyword>
<dbReference type="SUPFAM" id="SSF47757">
    <property type="entry name" value="Chemotaxis receptor methyltransferase CheR, N-terminal domain"/>
    <property type="match status" value="1"/>
</dbReference>
<dbReference type="SUPFAM" id="SSF53335">
    <property type="entry name" value="S-adenosyl-L-methionine-dependent methyltransferases"/>
    <property type="match status" value="1"/>
</dbReference>
<evidence type="ECO:0000256" key="2">
    <source>
        <dbReference type="ARBA" id="ARBA00022603"/>
    </source>
</evidence>
<dbReference type="InterPro" id="IPR036804">
    <property type="entry name" value="CheR_N_sf"/>
</dbReference>
<keyword evidence="3 5" id="KW-0808">Transferase</keyword>
<dbReference type="Pfam" id="PF03705">
    <property type="entry name" value="CheR_N"/>
    <property type="match status" value="1"/>
</dbReference>
<feature type="binding site" evidence="6">
    <location>
        <begin position="239"/>
        <end position="240"/>
    </location>
    <ligand>
        <name>S-adenosyl-L-methionine</name>
        <dbReference type="ChEBI" id="CHEBI:59789"/>
    </ligand>
</feature>
<feature type="binding site" evidence="6">
    <location>
        <position position="92"/>
    </location>
    <ligand>
        <name>S-adenosyl-L-methionine</name>
        <dbReference type="ChEBI" id="CHEBI:59789"/>
    </ligand>
</feature>
<evidence type="ECO:0000313" key="8">
    <source>
        <dbReference type="EMBL" id="KEO90761.1"/>
    </source>
</evidence>
<dbReference type="EMBL" id="JMIW01000002">
    <property type="protein sequence ID" value="KEO90761.1"/>
    <property type="molecule type" value="Genomic_DNA"/>
</dbReference>
<dbReference type="EC" id="2.1.1.80" evidence="5"/>
<dbReference type="SMART" id="SM00138">
    <property type="entry name" value="MeTrc"/>
    <property type="match status" value="1"/>
</dbReference>
<dbReference type="InterPro" id="IPR022641">
    <property type="entry name" value="CheR_N"/>
</dbReference>
<comment type="catalytic activity">
    <reaction evidence="1 5">
        <text>L-glutamyl-[protein] + S-adenosyl-L-methionine = [protein]-L-glutamate 5-O-methyl ester + S-adenosyl-L-homocysteine</text>
        <dbReference type="Rhea" id="RHEA:24452"/>
        <dbReference type="Rhea" id="RHEA-COMP:10208"/>
        <dbReference type="Rhea" id="RHEA-COMP:10311"/>
        <dbReference type="ChEBI" id="CHEBI:29973"/>
        <dbReference type="ChEBI" id="CHEBI:57856"/>
        <dbReference type="ChEBI" id="CHEBI:59789"/>
        <dbReference type="ChEBI" id="CHEBI:82795"/>
        <dbReference type="EC" id="2.1.1.80"/>
    </reaction>
</comment>
<organism evidence="8 9">
    <name type="scientific">Erythrobacter longus</name>
    <dbReference type="NCBI Taxonomy" id="1044"/>
    <lineage>
        <taxon>Bacteria</taxon>
        <taxon>Pseudomonadati</taxon>
        <taxon>Pseudomonadota</taxon>
        <taxon>Alphaproteobacteria</taxon>
        <taxon>Sphingomonadales</taxon>
        <taxon>Erythrobacteraceae</taxon>
        <taxon>Erythrobacter/Porphyrobacter group</taxon>
        <taxon>Erythrobacter</taxon>
    </lineage>
</organism>
<feature type="binding site" evidence="6">
    <location>
        <position position="164"/>
    </location>
    <ligand>
        <name>S-adenosyl-L-methionine</name>
        <dbReference type="ChEBI" id="CHEBI:59789"/>
    </ligand>
</feature>
<dbReference type="GO" id="GO:0008983">
    <property type="term" value="F:protein-glutamate O-methyltransferase activity"/>
    <property type="evidence" value="ECO:0007669"/>
    <property type="project" value="UniProtKB-EC"/>
</dbReference>
<evidence type="ECO:0000256" key="3">
    <source>
        <dbReference type="ARBA" id="ARBA00022679"/>
    </source>
</evidence>
<dbReference type="InterPro" id="IPR000780">
    <property type="entry name" value="CheR_MeTrfase"/>
</dbReference>
<accession>A0A074M7N2</accession>
<gene>
    <name evidence="8" type="ORF">EH31_06905</name>
</gene>
<evidence type="ECO:0000256" key="4">
    <source>
        <dbReference type="ARBA" id="ARBA00022691"/>
    </source>
</evidence>
<protein>
    <recommendedName>
        <fullName evidence="5">Chemotaxis protein methyltransferase</fullName>
        <ecNumber evidence="5">2.1.1.80</ecNumber>
    </recommendedName>
</protein>
<dbReference type="PANTHER" id="PTHR24422:SF19">
    <property type="entry name" value="CHEMOTAXIS PROTEIN METHYLTRANSFERASE"/>
    <property type="match status" value="1"/>
</dbReference>
<feature type="binding site" evidence="6">
    <location>
        <position position="96"/>
    </location>
    <ligand>
        <name>S-adenosyl-L-methionine</name>
        <dbReference type="ChEBI" id="CHEBI:59789"/>
    </ligand>
</feature>
<sequence length="296" mass="32873">MEQALSRPADGSVVPGISPQLYKEADFARIAALVKAEAGIILSSKKKMLAYSRLAPLVRESGLQTFTEYLNVVDRDVAHRKRVIAALTTNHTYFNREPHHFEHFSDVVRPDLIARSQSKDKVRIWSAGSSSGEEIHTLMMFLLGEDKAKGKAIARGNLLVLASDLAPHAVNAAQAATYDGAAVSKLPDTLRKAWCDPIPGDPTNSVTIAREITQLIRYRQLNLLRAWPFDALFDVIFCRNVMIYFDEPTKAELVLRFARQLKVGGYLYIGHSERVSGEGARLLKPVGATIYQRIEG</sequence>
<dbReference type="Pfam" id="PF01739">
    <property type="entry name" value="CheR"/>
    <property type="match status" value="1"/>
</dbReference>
<evidence type="ECO:0000259" key="7">
    <source>
        <dbReference type="PROSITE" id="PS50123"/>
    </source>
</evidence>
<dbReference type="PRINTS" id="PR00996">
    <property type="entry name" value="CHERMTFRASE"/>
</dbReference>
<proteinExistence type="predicted"/>
<evidence type="ECO:0000256" key="5">
    <source>
        <dbReference type="PIRNR" id="PIRNR000410"/>
    </source>
</evidence>
<feature type="domain" description="CheR-type methyltransferase" evidence="7">
    <location>
        <begin position="24"/>
        <end position="296"/>
    </location>
</feature>
<dbReference type="PROSITE" id="PS50123">
    <property type="entry name" value="CHER"/>
    <property type="match status" value="1"/>
</dbReference>
<dbReference type="Gene3D" id="1.10.155.10">
    <property type="entry name" value="Chemotaxis receptor methyltransferase CheR, N-terminal domain"/>
    <property type="match status" value="1"/>
</dbReference>
<dbReference type="Gene3D" id="3.40.50.150">
    <property type="entry name" value="Vaccinia Virus protein VP39"/>
    <property type="match status" value="1"/>
</dbReference>
<feature type="binding site" evidence="6">
    <location>
        <begin position="222"/>
        <end position="223"/>
    </location>
    <ligand>
        <name>S-adenosyl-L-methionine</name>
        <dbReference type="ChEBI" id="CHEBI:59789"/>
    </ligand>
</feature>
<dbReference type="InterPro" id="IPR022642">
    <property type="entry name" value="CheR_C"/>
</dbReference>
<comment type="function">
    <text evidence="5">Methylation of the membrane-bound methyl-accepting chemotaxis proteins (MCP) to form gamma-glutamyl methyl ester residues in MCP.</text>
</comment>
<dbReference type="RefSeq" id="WP_051699023.1">
    <property type="nucleotide sequence ID" value="NZ_JMIW01000002.1"/>
</dbReference>
<keyword evidence="2 5" id="KW-0489">Methyltransferase</keyword>
<dbReference type="PIRSF" id="PIRSF000410">
    <property type="entry name" value="CheR"/>
    <property type="match status" value="1"/>
</dbReference>
<dbReference type="PANTHER" id="PTHR24422">
    <property type="entry name" value="CHEMOTAXIS PROTEIN METHYLTRANSFERASE"/>
    <property type="match status" value="1"/>
</dbReference>
<name>A0A074M7N2_ERYLO</name>
<feature type="binding site" evidence="6">
    <location>
        <position position="90"/>
    </location>
    <ligand>
        <name>S-adenosyl-L-methionine</name>
        <dbReference type="ChEBI" id="CHEBI:59789"/>
    </ligand>
</feature>
<dbReference type="STRING" id="1044.EH31_06905"/>
<keyword evidence="9" id="KW-1185">Reference proteome</keyword>
<dbReference type="eggNOG" id="COG1352">
    <property type="taxonomic scope" value="Bacteria"/>
</dbReference>
<reference evidence="8 9" key="1">
    <citation type="submission" date="2014-04" db="EMBL/GenBank/DDBJ databases">
        <title>A comprehensive comparison of genomes of Erythrobacter spp. strains.</title>
        <authorList>
            <person name="Zheng Q."/>
        </authorList>
    </citation>
    <scope>NUCLEOTIDE SEQUENCE [LARGE SCALE GENOMIC DNA]</scope>
    <source>
        <strain evidence="8 9">DSM 6997</strain>
    </source>
</reference>
<feature type="binding site" evidence="6">
    <location>
        <position position="134"/>
    </location>
    <ligand>
        <name>S-adenosyl-L-methionine</name>
        <dbReference type="ChEBI" id="CHEBI:59789"/>
    </ligand>
</feature>
<dbReference type="GO" id="GO:0032259">
    <property type="term" value="P:methylation"/>
    <property type="evidence" value="ECO:0007669"/>
    <property type="project" value="UniProtKB-KW"/>
</dbReference>
<dbReference type="InterPro" id="IPR029063">
    <property type="entry name" value="SAM-dependent_MTases_sf"/>
</dbReference>
<evidence type="ECO:0000256" key="6">
    <source>
        <dbReference type="PIRSR" id="PIRSR000410-1"/>
    </source>
</evidence>
<evidence type="ECO:0000256" key="1">
    <source>
        <dbReference type="ARBA" id="ARBA00001541"/>
    </source>
</evidence>
<evidence type="ECO:0000313" key="9">
    <source>
        <dbReference type="Proteomes" id="UP000027647"/>
    </source>
</evidence>
<dbReference type="InterPro" id="IPR026024">
    <property type="entry name" value="Chemotaxis_MeTrfase_CheR"/>
</dbReference>
<dbReference type="Proteomes" id="UP000027647">
    <property type="component" value="Unassembled WGS sequence"/>
</dbReference>
<dbReference type="OrthoDB" id="9816309at2"/>